<dbReference type="EMBL" id="UINC01041120">
    <property type="protein sequence ID" value="SVB41950.1"/>
    <property type="molecule type" value="Genomic_DNA"/>
</dbReference>
<name>A0A382DU34_9ZZZZ</name>
<sequence>MDSDLINAHAFAYLIRLVLKEILLRNIRLDVDL</sequence>
<gene>
    <name evidence="1" type="ORF">METZ01_LOCUS194804</name>
</gene>
<evidence type="ECO:0000313" key="1">
    <source>
        <dbReference type="EMBL" id="SVB41950.1"/>
    </source>
</evidence>
<accession>A0A382DU34</accession>
<protein>
    <submittedName>
        <fullName evidence="1">Uncharacterized protein</fullName>
    </submittedName>
</protein>
<organism evidence="1">
    <name type="scientific">marine metagenome</name>
    <dbReference type="NCBI Taxonomy" id="408172"/>
    <lineage>
        <taxon>unclassified sequences</taxon>
        <taxon>metagenomes</taxon>
        <taxon>ecological metagenomes</taxon>
    </lineage>
</organism>
<proteinExistence type="predicted"/>
<dbReference type="AlphaFoldDB" id="A0A382DU34"/>
<reference evidence="1" key="1">
    <citation type="submission" date="2018-05" db="EMBL/GenBank/DDBJ databases">
        <authorList>
            <person name="Lanie J.A."/>
            <person name="Ng W.-L."/>
            <person name="Kazmierczak K.M."/>
            <person name="Andrzejewski T.M."/>
            <person name="Davidsen T.M."/>
            <person name="Wayne K.J."/>
            <person name="Tettelin H."/>
            <person name="Glass J.I."/>
            <person name="Rusch D."/>
            <person name="Podicherti R."/>
            <person name="Tsui H.-C.T."/>
            <person name="Winkler M.E."/>
        </authorList>
    </citation>
    <scope>NUCLEOTIDE SEQUENCE</scope>
</reference>